<proteinExistence type="predicted"/>
<organism evidence="2 3">
    <name type="scientific">Euroglyphus maynei</name>
    <name type="common">Mayne's house dust mite</name>
    <dbReference type="NCBI Taxonomy" id="6958"/>
    <lineage>
        <taxon>Eukaryota</taxon>
        <taxon>Metazoa</taxon>
        <taxon>Ecdysozoa</taxon>
        <taxon>Arthropoda</taxon>
        <taxon>Chelicerata</taxon>
        <taxon>Arachnida</taxon>
        <taxon>Acari</taxon>
        <taxon>Acariformes</taxon>
        <taxon>Sarcoptiformes</taxon>
        <taxon>Astigmata</taxon>
        <taxon>Psoroptidia</taxon>
        <taxon>Analgoidea</taxon>
        <taxon>Pyroglyphidae</taxon>
        <taxon>Pyroglyphinae</taxon>
        <taxon>Euroglyphus</taxon>
    </lineage>
</organism>
<gene>
    <name evidence="2" type="ORF">BLA29_002088</name>
</gene>
<keyword evidence="3" id="KW-1185">Reference proteome</keyword>
<reference evidence="2 3" key="1">
    <citation type="submission" date="2017-03" db="EMBL/GenBank/DDBJ databases">
        <title>Genome Survey of Euroglyphus maynei.</title>
        <authorList>
            <person name="Arlian L.G."/>
            <person name="Morgan M.S."/>
            <person name="Rider S.D."/>
        </authorList>
    </citation>
    <scope>NUCLEOTIDE SEQUENCE [LARGE SCALE GENOMIC DNA]</scope>
    <source>
        <strain evidence="2">Arlian Lab</strain>
        <tissue evidence="2">Whole body</tissue>
    </source>
</reference>
<dbReference type="GO" id="GO:0008582">
    <property type="term" value="P:regulation of synaptic assembly at neuromuscular junction"/>
    <property type="evidence" value="ECO:0007669"/>
    <property type="project" value="TreeGrafter"/>
</dbReference>
<comment type="caution">
    <text evidence="2">The sequence shown here is derived from an EMBL/GenBank/DDBJ whole genome shotgun (WGS) entry which is preliminary data.</text>
</comment>
<dbReference type="OrthoDB" id="6050183at2759"/>
<dbReference type="Proteomes" id="UP000194236">
    <property type="component" value="Unassembled WGS sequence"/>
</dbReference>
<dbReference type="Gene3D" id="2.60.120.820">
    <property type="entry name" value="PHR domain"/>
    <property type="match status" value="1"/>
</dbReference>
<dbReference type="Pfam" id="PF08005">
    <property type="entry name" value="PHR"/>
    <property type="match status" value="1"/>
</dbReference>
<protein>
    <recommendedName>
        <fullName evidence="1">PHR domain-containing protein</fullName>
    </recommendedName>
</protein>
<evidence type="ECO:0000259" key="1">
    <source>
        <dbReference type="Pfam" id="PF08005"/>
    </source>
</evidence>
<dbReference type="PANTHER" id="PTHR45943:SF1">
    <property type="entry name" value="E3 UBIQUITIN-PROTEIN LIGASE MYCBP2"/>
    <property type="match status" value="1"/>
</dbReference>
<evidence type="ECO:0000313" key="3">
    <source>
        <dbReference type="Proteomes" id="UP000194236"/>
    </source>
</evidence>
<dbReference type="GO" id="GO:0061630">
    <property type="term" value="F:ubiquitin protein ligase activity"/>
    <property type="evidence" value="ECO:0007669"/>
    <property type="project" value="TreeGrafter"/>
</dbReference>
<evidence type="ECO:0000313" key="2">
    <source>
        <dbReference type="EMBL" id="OTF83185.1"/>
    </source>
</evidence>
<accession>A0A1Y3BVM2</accession>
<dbReference type="GO" id="GO:0007411">
    <property type="term" value="P:axon guidance"/>
    <property type="evidence" value="ECO:0007669"/>
    <property type="project" value="TreeGrafter"/>
</dbReference>
<feature type="domain" description="PHR" evidence="1">
    <location>
        <begin position="27"/>
        <end position="190"/>
    </location>
</feature>
<dbReference type="InterPro" id="IPR038648">
    <property type="entry name" value="PHR_sf"/>
</dbReference>
<dbReference type="PANTHER" id="PTHR45943">
    <property type="entry name" value="E3 UBIQUITIN-PROTEIN LIGASE MYCBP2"/>
    <property type="match status" value="1"/>
</dbReference>
<sequence>MGLINIESDSNERKNLFQPQNEYSTPSRFCRRSSTKCWNTGSGSSEAICFSINKPDIYISGVRVYSSTVTQFKYQLQLLDQAFDDNRMEKNNFKWKKIATVSGVYYQNDNYSNNRLNDLCEIRFERPIPILANVKYALVFKNHSQYSFSGDMGLAQVHCDDDTIFTFMDCSLSKNGTNLNRGQIPQILYYNVPPPSSSTYKHGHQQSSNDLSTFNSNEAHKSIILMFQMAIDNGKTLLESLIETIERKITKASIDDQHQSTDSCSDDDNNHISSPLSSTTFIDWKIPTILYQTFDSIFFREFLPIFMIYMRMLKFVPSHLHTIAISLRNLIELISRLNRLINDHFDRSYQGKNTECSHENTHHIIVESDHPYKSANVTSHSIRFPPNIKFMTIEFDRKSSTAQPEDYLEVNFSLKKL</sequence>
<dbReference type="AlphaFoldDB" id="A0A1Y3BVM2"/>
<dbReference type="InterPro" id="IPR012983">
    <property type="entry name" value="PHR"/>
</dbReference>
<dbReference type="GO" id="GO:0005634">
    <property type="term" value="C:nucleus"/>
    <property type="evidence" value="ECO:0007669"/>
    <property type="project" value="TreeGrafter"/>
</dbReference>
<dbReference type="GO" id="GO:0005886">
    <property type="term" value="C:plasma membrane"/>
    <property type="evidence" value="ECO:0007669"/>
    <property type="project" value="TreeGrafter"/>
</dbReference>
<dbReference type="EMBL" id="MUJZ01004723">
    <property type="protein sequence ID" value="OTF83185.1"/>
    <property type="molecule type" value="Genomic_DNA"/>
</dbReference>
<name>A0A1Y3BVM2_EURMA</name>